<dbReference type="AlphaFoldDB" id="A0A1H3P057"/>
<keyword evidence="2" id="KW-1185">Reference proteome</keyword>
<accession>A0A1H3P057</accession>
<evidence type="ECO:0000313" key="2">
    <source>
        <dbReference type="Proteomes" id="UP000199249"/>
    </source>
</evidence>
<reference evidence="2" key="1">
    <citation type="submission" date="2016-10" db="EMBL/GenBank/DDBJ databases">
        <authorList>
            <person name="Varghese N."/>
            <person name="Submissions S."/>
        </authorList>
    </citation>
    <scope>NUCLEOTIDE SEQUENCE [LARGE SCALE GENOMIC DNA]</scope>
    <source>
        <strain evidence="2">CGMCC 1.8975</strain>
    </source>
</reference>
<proteinExistence type="predicted"/>
<evidence type="ECO:0000313" key="1">
    <source>
        <dbReference type="EMBL" id="SDY94420.1"/>
    </source>
</evidence>
<dbReference type="OrthoDB" id="1495231at2"/>
<dbReference type="STRING" id="651662.SAMN04488069_12028"/>
<dbReference type="EMBL" id="FNOV01000020">
    <property type="protein sequence ID" value="SDY94420.1"/>
    <property type="molecule type" value="Genomic_DNA"/>
</dbReference>
<organism evidence="1 2">
    <name type="scientific">Hymenobacter psychrophilus</name>
    <dbReference type="NCBI Taxonomy" id="651662"/>
    <lineage>
        <taxon>Bacteria</taxon>
        <taxon>Pseudomonadati</taxon>
        <taxon>Bacteroidota</taxon>
        <taxon>Cytophagia</taxon>
        <taxon>Cytophagales</taxon>
        <taxon>Hymenobacteraceae</taxon>
        <taxon>Hymenobacter</taxon>
    </lineage>
</organism>
<sequence length="144" mass="16272">MPLLAADLAYPVMCFSQGHQMLHYARHADELTVCRAKAFNSGFYQHMEIVDRHAQRFGVQAAEKITTMGPFWGFDLLGGQTFRVALALEPLPPDSLAVLKQRLEQAMDGMEALDGHPETKRLVRNASSWAELVAQLADDYYRQY</sequence>
<dbReference type="RefSeq" id="WP_092743713.1">
    <property type="nucleotide sequence ID" value="NZ_FNOV01000020.1"/>
</dbReference>
<protein>
    <submittedName>
        <fullName evidence="1">Uncharacterized protein</fullName>
    </submittedName>
</protein>
<dbReference type="Proteomes" id="UP000199249">
    <property type="component" value="Unassembled WGS sequence"/>
</dbReference>
<name>A0A1H3P057_9BACT</name>
<gene>
    <name evidence="1" type="ORF">SAMN04488069_12028</name>
</gene>